<keyword evidence="8" id="KW-1278">Translocase</keyword>
<dbReference type="InterPro" id="IPR023214">
    <property type="entry name" value="HAD_sf"/>
</dbReference>
<keyword evidence="9" id="KW-1133">Transmembrane helix</keyword>
<dbReference type="KEGG" id="sgm:GCM10017557_28680"/>
<evidence type="ECO:0000256" key="1">
    <source>
        <dbReference type="ARBA" id="ARBA00004127"/>
    </source>
</evidence>
<comment type="similarity">
    <text evidence="2">Belongs to the cation transport ATPase (P-type) (TC 3.A.3) family. Type IB subfamily.</text>
</comment>
<dbReference type="AlphaFoldDB" id="A0A7G1NYI4"/>
<keyword evidence="5" id="KW-0547">Nucleotide-binding</keyword>
<dbReference type="InterPro" id="IPR018303">
    <property type="entry name" value="ATPase_P-typ_P_site"/>
</dbReference>
<dbReference type="EMBL" id="AP023440">
    <property type="protein sequence ID" value="BCL28009.1"/>
    <property type="molecule type" value="Genomic_DNA"/>
</dbReference>
<dbReference type="PANTHER" id="PTHR43079">
    <property type="entry name" value="PROBABLE CADMIUM/ZINC-TRANSPORTING ATPASE HMA1"/>
    <property type="match status" value="1"/>
</dbReference>
<evidence type="ECO:0000256" key="10">
    <source>
        <dbReference type="ARBA" id="ARBA00023136"/>
    </source>
</evidence>
<sequence>MPPLLSAIANAGRHGVLIKSAVVMERLGQTDRIAYDKTGTLTEGTPHLTEVLPEPGFSEHELLLLAAAAEQRSEHPLARAIVAAAQDLPQAAAYKSYGEAYGEAYDFRSAPGCGVTAILGVMAATLDANQVRSCPLPDPVLCPILVSVRSWTPPEGPPSSVPCRHRTNGAIGV</sequence>
<reference evidence="12 13" key="1">
    <citation type="journal article" date="2014" name="Int. J. Syst. Evol. Microbiol.">
        <title>Complete genome sequence of Corynebacterium casei LMG S-19264T (=DSM 44701T), isolated from a smear-ripened cheese.</title>
        <authorList>
            <consortium name="US DOE Joint Genome Institute (JGI-PGF)"/>
            <person name="Walter F."/>
            <person name="Albersmeier A."/>
            <person name="Kalinowski J."/>
            <person name="Ruckert C."/>
        </authorList>
    </citation>
    <scope>NUCLEOTIDE SEQUENCE [LARGE SCALE GENOMIC DNA]</scope>
    <source>
        <strain evidence="12 13">JCM 4677</strain>
    </source>
</reference>
<feature type="region of interest" description="Disordered" evidence="11">
    <location>
        <begin position="154"/>
        <end position="173"/>
    </location>
</feature>
<evidence type="ECO:0000256" key="4">
    <source>
        <dbReference type="ARBA" id="ARBA00022723"/>
    </source>
</evidence>
<dbReference type="Proteomes" id="UP000516444">
    <property type="component" value="Chromosome"/>
</dbReference>
<name>A0A7G1NYI4_9ACTN</name>
<protein>
    <recommendedName>
        <fullName evidence="14">HAD family hydrolase</fullName>
    </recommendedName>
</protein>
<dbReference type="GO" id="GO:0046872">
    <property type="term" value="F:metal ion binding"/>
    <property type="evidence" value="ECO:0007669"/>
    <property type="project" value="UniProtKB-KW"/>
</dbReference>
<dbReference type="Gene3D" id="3.40.50.1000">
    <property type="entry name" value="HAD superfamily/HAD-like"/>
    <property type="match status" value="1"/>
</dbReference>
<evidence type="ECO:0000256" key="11">
    <source>
        <dbReference type="SAM" id="MobiDB-lite"/>
    </source>
</evidence>
<evidence type="ECO:0000313" key="13">
    <source>
        <dbReference type="Proteomes" id="UP000516444"/>
    </source>
</evidence>
<keyword evidence="13" id="KW-1185">Reference proteome</keyword>
<comment type="subcellular location">
    <subcellularLocation>
        <location evidence="1">Endomembrane system</location>
        <topology evidence="1">Multi-pass membrane protein</topology>
    </subcellularLocation>
</comment>
<organism evidence="12 13">
    <name type="scientific">Streptomyces aurantiacus</name>
    <dbReference type="NCBI Taxonomy" id="47760"/>
    <lineage>
        <taxon>Bacteria</taxon>
        <taxon>Bacillati</taxon>
        <taxon>Actinomycetota</taxon>
        <taxon>Actinomycetes</taxon>
        <taxon>Kitasatosporales</taxon>
        <taxon>Streptomycetaceae</taxon>
        <taxon>Streptomyces</taxon>
        <taxon>Streptomyces aurantiacus group</taxon>
    </lineage>
</organism>
<dbReference type="GO" id="GO:0005524">
    <property type="term" value="F:ATP binding"/>
    <property type="evidence" value="ECO:0007669"/>
    <property type="project" value="UniProtKB-KW"/>
</dbReference>
<evidence type="ECO:0000256" key="9">
    <source>
        <dbReference type="ARBA" id="ARBA00022989"/>
    </source>
</evidence>
<dbReference type="InterPro" id="IPR023299">
    <property type="entry name" value="ATPase_P-typ_cyto_dom_N"/>
</dbReference>
<dbReference type="GO" id="GO:0012505">
    <property type="term" value="C:endomembrane system"/>
    <property type="evidence" value="ECO:0007669"/>
    <property type="project" value="UniProtKB-SubCell"/>
</dbReference>
<evidence type="ECO:0000256" key="2">
    <source>
        <dbReference type="ARBA" id="ARBA00006024"/>
    </source>
</evidence>
<keyword evidence="7" id="KW-0460">Magnesium</keyword>
<dbReference type="Gene3D" id="3.40.1110.10">
    <property type="entry name" value="Calcium-transporting ATPase, cytoplasmic domain N"/>
    <property type="match status" value="1"/>
</dbReference>
<keyword evidence="6" id="KW-0067">ATP-binding</keyword>
<keyword evidence="4" id="KW-0479">Metal-binding</keyword>
<evidence type="ECO:0000256" key="6">
    <source>
        <dbReference type="ARBA" id="ARBA00022840"/>
    </source>
</evidence>
<evidence type="ECO:0008006" key="14">
    <source>
        <dbReference type="Google" id="ProtNLM"/>
    </source>
</evidence>
<dbReference type="PANTHER" id="PTHR43079:SF1">
    <property type="entry name" value="CADMIUM_ZINC-TRANSPORTING ATPASE HMA1, CHLOROPLASTIC-RELATED"/>
    <property type="match status" value="1"/>
</dbReference>
<gene>
    <name evidence="12" type="ORF">GCM10017557_28680</name>
</gene>
<dbReference type="InterPro" id="IPR051949">
    <property type="entry name" value="Cation_Transport_ATPase"/>
</dbReference>
<evidence type="ECO:0000256" key="5">
    <source>
        <dbReference type="ARBA" id="ARBA00022741"/>
    </source>
</evidence>
<dbReference type="PROSITE" id="PS00154">
    <property type="entry name" value="ATPASE_E1_E2"/>
    <property type="match status" value="1"/>
</dbReference>
<keyword evidence="3" id="KW-0812">Transmembrane</keyword>
<evidence type="ECO:0000256" key="7">
    <source>
        <dbReference type="ARBA" id="ARBA00022842"/>
    </source>
</evidence>
<evidence type="ECO:0000256" key="8">
    <source>
        <dbReference type="ARBA" id="ARBA00022967"/>
    </source>
</evidence>
<keyword evidence="10" id="KW-0472">Membrane</keyword>
<dbReference type="Pfam" id="PF00702">
    <property type="entry name" value="Hydrolase"/>
    <property type="match status" value="1"/>
</dbReference>
<dbReference type="SUPFAM" id="SSF81660">
    <property type="entry name" value="Metal cation-transporting ATPase, ATP-binding domain N"/>
    <property type="match status" value="1"/>
</dbReference>
<proteinExistence type="inferred from homology"/>
<evidence type="ECO:0000256" key="3">
    <source>
        <dbReference type="ARBA" id="ARBA00022692"/>
    </source>
</evidence>
<evidence type="ECO:0000313" key="12">
    <source>
        <dbReference type="EMBL" id="BCL28009.1"/>
    </source>
</evidence>
<accession>A0A7G1NYI4</accession>